<feature type="domain" description="Protein kinase" evidence="9">
    <location>
        <begin position="1"/>
        <end position="148"/>
    </location>
</feature>
<keyword evidence="3" id="KW-0808">Transferase</keyword>
<reference evidence="10" key="2">
    <citation type="submission" date="2023-06" db="EMBL/GenBank/DDBJ databases">
        <authorList>
            <person name="Ma L."/>
            <person name="Liu K.-W."/>
            <person name="Li Z."/>
            <person name="Hsiao Y.-Y."/>
            <person name="Qi Y."/>
            <person name="Fu T."/>
            <person name="Tang G."/>
            <person name="Zhang D."/>
            <person name="Sun W.-H."/>
            <person name="Liu D.-K."/>
            <person name="Li Y."/>
            <person name="Chen G.-Z."/>
            <person name="Liu X.-D."/>
            <person name="Liao X.-Y."/>
            <person name="Jiang Y.-T."/>
            <person name="Yu X."/>
            <person name="Hao Y."/>
            <person name="Huang J."/>
            <person name="Zhao X.-W."/>
            <person name="Ke S."/>
            <person name="Chen Y.-Y."/>
            <person name="Wu W.-L."/>
            <person name="Hsu J.-L."/>
            <person name="Lin Y.-F."/>
            <person name="Huang M.-D."/>
            <person name="Li C.-Y."/>
            <person name="Huang L."/>
            <person name="Wang Z.-W."/>
            <person name="Zhao X."/>
            <person name="Zhong W.-Y."/>
            <person name="Peng D.-H."/>
            <person name="Ahmad S."/>
            <person name="Lan S."/>
            <person name="Zhang J.-S."/>
            <person name="Tsai W.-C."/>
            <person name="Van De Peer Y."/>
            <person name="Liu Z.-J."/>
        </authorList>
    </citation>
    <scope>NUCLEOTIDE SEQUENCE</scope>
    <source>
        <strain evidence="10">CP</strain>
        <tissue evidence="10">Leaves</tissue>
    </source>
</reference>
<evidence type="ECO:0000256" key="8">
    <source>
        <dbReference type="ARBA" id="ARBA00048679"/>
    </source>
</evidence>
<dbReference type="PANTHER" id="PTHR47989">
    <property type="entry name" value="OS01G0750732 PROTEIN"/>
    <property type="match status" value="1"/>
</dbReference>
<keyword evidence="4" id="KW-0547">Nucleotide-binding</keyword>
<evidence type="ECO:0000256" key="5">
    <source>
        <dbReference type="ARBA" id="ARBA00022777"/>
    </source>
</evidence>
<dbReference type="InterPro" id="IPR008271">
    <property type="entry name" value="Ser/Thr_kinase_AS"/>
</dbReference>
<protein>
    <recommendedName>
        <fullName evidence="1">non-specific serine/threonine protein kinase</fullName>
        <ecNumber evidence="1">2.7.11.1</ecNumber>
    </recommendedName>
</protein>
<keyword evidence="5 10" id="KW-0418">Kinase</keyword>
<reference evidence="10" key="1">
    <citation type="journal article" date="2023" name="Nat. Commun.">
        <title>Diploid and tetraploid genomes of Acorus and the evolution of monocots.</title>
        <authorList>
            <person name="Ma L."/>
            <person name="Liu K.W."/>
            <person name="Li Z."/>
            <person name="Hsiao Y.Y."/>
            <person name="Qi Y."/>
            <person name="Fu T."/>
            <person name="Tang G.D."/>
            <person name="Zhang D."/>
            <person name="Sun W.H."/>
            <person name="Liu D.K."/>
            <person name="Li Y."/>
            <person name="Chen G.Z."/>
            <person name="Liu X.D."/>
            <person name="Liao X.Y."/>
            <person name="Jiang Y.T."/>
            <person name="Yu X."/>
            <person name="Hao Y."/>
            <person name="Huang J."/>
            <person name="Zhao X.W."/>
            <person name="Ke S."/>
            <person name="Chen Y.Y."/>
            <person name="Wu W.L."/>
            <person name="Hsu J.L."/>
            <person name="Lin Y.F."/>
            <person name="Huang M.D."/>
            <person name="Li C.Y."/>
            <person name="Huang L."/>
            <person name="Wang Z.W."/>
            <person name="Zhao X."/>
            <person name="Zhong W.Y."/>
            <person name="Peng D.H."/>
            <person name="Ahmad S."/>
            <person name="Lan S."/>
            <person name="Zhang J.S."/>
            <person name="Tsai W.C."/>
            <person name="Van de Peer Y."/>
            <person name="Liu Z.J."/>
        </authorList>
    </citation>
    <scope>NUCLEOTIDE SEQUENCE</scope>
    <source>
        <strain evidence="10">CP</strain>
    </source>
</reference>
<name>A0AAV9CKL4_ACOCL</name>
<evidence type="ECO:0000256" key="1">
    <source>
        <dbReference type="ARBA" id="ARBA00012513"/>
    </source>
</evidence>
<evidence type="ECO:0000256" key="4">
    <source>
        <dbReference type="ARBA" id="ARBA00022741"/>
    </source>
</evidence>
<dbReference type="Gene3D" id="1.10.510.10">
    <property type="entry name" value="Transferase(Phosphotransferase) domain 1"/>
    <property type="match status" value="1"/>
</dbReference>
<evidence type="ECO:0000256" key="6">
    <source>
        <dbReference type="ARBA" id="ARBA00022840"/>
    </source>
</evidence>
<keyword evidence="11" id="KW-1185">Reference proteome</keyword>
<dbReference type="PANTHER" id="PTHR47989:SF62">
    <property type="entry name" value="OS05G0423500 PROTEIN"/>
    <property type="match status" value="1"/>
</dbReference>
<dbReference type="EMBL" id="JAUJYO010000018">
    <property type="protein sequence ID" value="KAK1289021.1"/>
    <property type="molecule type" value="Genomic_DNA"/>
</dbReference>
<dbReference type="GO" id="GO:0004674">
    <property type="term" value="F:protein serine/threonine kinase activity"/>
    <property type="evidence" value="ECO:0007669"/>
    <property type="project" value="UniProtKB-KW"/>
</dbReference>
<dbReference type="Proteomes" id="UP001180020">
    <property type="component" value="Unassembled WGS sequence"/>
</dbReference>
<dbReference type="PROSITE" id="PS50011">
    <property type="entry name" value="PROTEIN_KINASE_DOM"/>
    <property type="match status" value="1"/>
</dbReference>
<comment type="catalytic activity">
    <reaction evidence="7">
        <text>L-threonyl-[protein] + ATP = O-phospho-L-threonyl-[protein] + ADP + H(+)</text>
        <dbReference type="Rhea" id="RHEA:46608"/>
        <dbReference type="Rhea" id="RHEA-COMP:11060"/>
        <dbReference type="Rhea" id="RHEA-COMP:11605"/>
        <dbReference type="ChEBI" id="CHEBI:15378"/>
        <dbReference type="ChEBI" id="CHEBI:30013"/>
        <dbReference type="ChEBI" id="CHEBI:30616"/>
        <dbReference type="ChEBI" id="CHEBI:61977"/>
        <dbReference type="ChEBI" id="CHEBI:456216"/>
        <dbReference type="EC" id="2.7.11.1"/>
    </reaction>
</comment>
<dbReference type="GO" id="GO:0005524">
    <property type="term" value="F:ATP binding"/>
    <property type="evidence" value="ECO:0007669"/>
    <property type="project" value="UniProtKB-KW"/>
</dbReference>
<accession>A0AAV9CKL4</accession>
<dbReference type="EC" id="2.7.11.1" evidence="1"/>
<comment type="caution">
    <text evidence="10">The sequence shown here is derived from an EMBL/GenBank/DDBJ whole genome shotgun (WGS) entry which is preliminary data.</text>
</comment>
<evidence type="ECO:0000256" key="3">
    <source>
        <dbReference type="ARBA" id="ARBA00022679"/>
    </source>
</evidence>
<dbReference type="AlphaFoldDB" id="A0AAV9CKL4"/>
<sequence length="148" mass="16528">MSGGNLNEYLGNGTGPADWGQRLNIAVDVAKGLENLHSECKPRIIHRDMKSENILLDENLVAKVADFGISKILPENVTSIITKVMGTCGYLDPEYERTETLNVKSDIYSYGIVLYELITGKPAIFKIPTRKFINVSEWVRKRSGIKRG</sequence>
<keyword evidence="10" id="KW-0675">Receptor</keyword>
<keyword evidence="2" id="KW-0723">Serine/threonine-protein kinase</keyword>
<organism evidence="10 11">
    <name type="scientific">Acorus calamus</name>
    <name type="common">Sweet flag</name>
    <dbReference type="NCBI Taxonomy" id="4465"/>
    <lineage>
        <taxon>Eukaryota</taxon>
        <taxon>Viridiplantae</taxon>
        <taxon>Streptophyta</taxon>
        <taxon>Embryophyta</taxon>
        <taxon>Tracheophyta</taxon>
        <taxon>Spermatophyta</taxon>
        <taxon>Magnoliopsida</taxon>
        <taxon>Liliopsida</taxon>
        <taxon>Acoraceae</taxon>
        <taxon>Acorus</taxon>
    </lineage>
</organism>
<evidence type="ECO:0000313" key="10">
    <source>
        <dbReference type="EMBL" id="KAK1289021.1"/>
    </source>
</evidence>
<dbReference type="FunFam" id="1.10.510.10:FF:001023">
    <property type="entry name" value="Os07g0541700 protein"/>
    <property type="match status" value="1"/>
</dbReference>
<comment type="catalytic activity">
    <reaction evidence="8">
        <text>L-seryl-[protein] + ATP = O-phospho-L-seryl-[protein] + ADP + H(+)</text>
        <dbReference type="Rhea" id="RHEA:17989"/>
        <dbReference type="Rhea" id="RHEA-COMP:9863"/>
        <dbReference type="Rhea" id="RHEA-COMP:11604"/>
        <dbReference type="ChEBI" id="CHEBI:15378"/>
        <dbReference type="ChEBI" id="CHEBI:29999"/>
        <dbReference type="ChEBI" id="CHEBI:30616"/>
        <dbReference type="ChEBI" id="CHEBI:83421"/>
        <dbReference type="ChEBI" id="CHEBI:456216"/>
        <dbReference type="EC" id="2.7.11.1"/>
    </reaction>
</comment>
<keyword evidence="6" id="KW-0067">ATP-binding</keyword>
<evidence type="ECO:0000256" key="7">
    <source>
        <dbReference type="ARBA" id="ARBA00047899"/>
    </source>
</evidence>
<gene>
    <name evidence="10" type="ORF">QJS10_CPB18g00941</name>
</gene>
<evidence type="ECO:0000256" key="2">
    <source>
        <dbReference type="ARBA" id="ARBA00022527"/>
    </source>
</evidence>
<evidence type="ECO:0000259" key="9">
    <source>
        <dbReference type="PROSITE" id="PS50011"/>
    </source>
</evidence>
<dbReference type="InterPro" id="IPR000719">
    <property type="entry name" value="Prot_kinase_dom"/>
</dbReference>
<dbReference type="PROSITE" id="PS00108">
    <property type="entry name" value="PROTEIN_KINASE_ST"/>
    <property type="match status" value="1"/>
</dbReference>
<proteinExistence type="predicted"/>
<dbReference type="SUPFAM" id="SSF56112">
    <property type="entry name" value="Protein kinase-like (PK-like)"/>
    <property type="match status" value="1"/>
</dbReference>
<evidence type="ECO:0000313" key="11">
    <source>
        <dbReference type="Proteomes" id="UP001180020"/>
    </source>
</evidence>
<dbReference type="Pfam" id="PF00069">
    <property type="entry name" value="Pkinase"/>
    <property type="match status" value="1"/>
</dbReference>
<dbReference type="SMART" id="SM00220">
    <property type="entry name" value="S_TKc"/>
    <property type="match status" value="1"/>
</dbReference>
<dbReference type="InterPro" id="IPR011009">
    <property type="entry name" value="Kinase-like_dom_sf"/>
</dbReference>